<gene>
    <name evidence="1" type="ORF">HPB49_017836</name>
</gene>
<dbReference type="Proteomes" id="UP000821865">
    <property type="component" value="Chromosome 6"/>
</dbReference>
<evidence type="ECO:0000313" key="1">
    <source>
        <dbReference type="EMBL" id="KAH7945957.1"/>
    </source>
</evidence>
<reference evidence="1" key="1">
    <citation type="submission" date="2020-05" db="EMBL/GenBank/DDBJ databases">
        <title>Large-scale comparative analyses of tick genomes elucidate their genetic diversity and vector capacities.</title>
        <authorList>
            <person name="Jia N."/>
            <person name="Wang J."/>
            <person name="Shi W."/>
            <person name="Du L."/>
            <person name="Sun Y."/>
            <person name="Zhan W."/>
            <person name="Jiang J."/>
            <person name="Wang Q."/>
            <person name="Zhang B."/>
            <person name="Ji P."/>
            <person name="Sakyi L.B."/>
            <person name="Cui X."/>
            <person name="Yuan T."/>
            <person name="Jiang B."/>
            <person name="Yang W."/>
            <person name="Lam T.T.-Y."/>
            <person name="Chang Q."/>
            <person name="Ding S."/>
            <person name="Wang X."/>
            <person name="Zhu J."/>
            <person name="Ruan X."/>
            <person name="Zhao L."/>
            <person name="Wei J."/>
            <person name="Que T."/>
            <person name="Du C."/>
            <person name="Cheng J."/>
            <person name="Dai P."/>
            <person name="Han X."/>
            <person name="Huang E."/>
            <person name="Gao Y."/>
            <person name="Liu J."/>
            <person name="Shao H."/>
            <person name="Ye R."/>
            <person name="Li L."/>
            <person name="Wei W."/>
            <person name="Wang X."/>
            <person name="Wang C."/>
            <person name="Yang T."/>
            <person name="Huo Q."/>
            <person name="Li W."/>
            <person name="Guo W."/>
            <person name="Chen H."/>
            <person name="Zhou L."/>
            <person name="Ni X."/>
            <person name="Tian J."/>
            <person name="Zhou Y."/>
            <person name="Sheng Y."/>
            <person name="Liu T."/>
            <person name="Pan Y."/>
            <person name="Xia L."/>
            <person name="Li J."/>
            <person name="Zhao F."/>
            <person name="Cao W."/>
        </authorList>
    </citation>
    <scope>NUCLEOTIDE SEQUENCE</scope>
    <source>
        <strain evidence="1">Dsil-2018</strain>
    </source>
</reference>
<dbReference type="EMBL" id="CM023475">
    <property type="protein sequence ID" value="KAH7945957.1"/>
    <property type="molecule type" value="Genomic_DNA"/>
</dbReference>
<name>A0ACB8CM51_DERSI</name>
<keyword evidence="2" id="KW-1185">Reference proteome</keyword>
<sequence>MQVFTEPTTSFPPSSQEPVETTFKAGTAFLPTSLGRFYPRHATAALSLGVLVLRRRALRPASQLQIGVARDSPMDNMEIEIEGEDITTENVTEDNGWKTARSRREPGTRRTPAIWRRNREYARTTQEHQTTSKMPHLPKEDTKIVVRPRGGLNLAKVGGPAVTAAIFHATCIAREERAQDTICMNNHQNIMVMSTPNEASNDKYLQMRQLRINDQLHEVSVY</sequence>
<accession>A0ACB8CM51</accession>
<comment type="caution">
    <text evidence="1">The sequence shown here is derived from an EMBL/GenBank/DDBJ whole genome shotgun (WGS) entry which is preliminary data.</text>
</comment>
<proteinExistence type="predicted"/>
<protein>
    <submittedName>
        <fullName evidence="1">Uncharacterized protein</fullName>
    </submittedName>
</protein>
<evidence type="ECO:0000313" key="2">
    <source>
        <dbReference type="Proteomes" id="UP000821865"/>
    </source>
</evidence>
<organism evidence="1 2">
    <name type="scientific">Dermacentor silvarum</name>
    <name type="common">Tick</name>
    <dbReference type="NCBI Taxonomy" id="543639"/>
    <lineage>
        <taxon>Eukaryota</taxon>
        <taxon>Metazoa</taxon>
        <taxon>Ecdysozoa</taxon>
        <taxon>Arthropoda</taxon>
        <taxon>Chelicerata</taxon>
        <taxon>Arachnida</taxon>
        <taxon>Acari</taxon>
        <taxon>Parasitiformes</taxon>
        <taxon>Ixodida</taxon>
        <taxon>Ixodoidea</taxon>
        <taxon>Ixodidae</taxon>
        <taxon>Rhipicephalinae</taxon>
        <taxon>Dermacentor</taxon>
    </lineage>
</organism>